<reference evidence="2 3" key="1">
    <citation type="submission" date="2020-08" db="EMBL/GenBank/DDBJ databases">
        <title>Sequencing the genomes of 1000 actinobacteria strains.</title>
        <authorList>
            <person name="Klenk H.-P."/>
        </authorList>
    </citation>
    <scope>NUCLEOTIDE SEQUENCE [LARGE SCALE GENOMIC DNA]</scope>
    <source>
        <strain evidence="2 3">DSM 23040</strain>
    </source>
</reference>
<dbReference type="Pfam" id="PF13672">
    <property type="entry name" value="PP2C_2"/>
    <property type="match status" value="1"/>
</dbReference>
<dbReference type="EMBL" id="JACHWP010000001">
    <property type="protein sequence ID" value="MBB3021908.1"/>
    <property type="molecule type" value="Genomic_DNA"/>
</dbReference>
<dbReference type="PROSITE" id="PS51746">
    <property type="entry name" value="PPM_2"/>
    <property type="match status" value="1"/>
</dbReference>
<organism evidence="2 3">
    <name type="scientific">Helcobacillus massiliensis</name>
    <dbReference type="NCBI Taxonomy" id="521392"/>
    <lineage>
        <taxon>Bacteria</taxon>
        <taxon>Bacillati</taxon>
        <taxon>Actinomycetota</taxon>
        <taxon>Actinomycetes</taxon>
        <taxon>Micrococcales</taxon>
        <taxon>Dermabacteraceae</taxon>
        <taxon>Helcobacillus</taxon>
    </lineage>
</organism>
<evidence type="ECO:0000259" key="1">
    <source>
        <dbReference type="PROSITE" id="PS51746"/>
    </source>
</evidence>
<protein>
    <submittedName>
        <fullName evidence="2">Protein phosphatase</fullName>
        <ecNumber evidence="2">3.1.3.16</ecNumber>
    </submittedName>
</protein>
<dbReference type="InterPro" id="IPR036457">
    <property type="entry name" value="PPM-type-like_dom_sf"/>
</dbReference>
<sequence length="270" mass="29339">MRDDSQYGTLLTEPIRVRSAAATHVGRVRSMNEDSYLAAHPIYLVADGMGGHNAGEIASAIVVDQFSDLAGQHDITPETLAENLIVAYERITRLDDSTAARSAGTTVALVGTSFDHDQATWVVMNLGDSRIYRLSNDEFEQISIDHSVVQELVDRGEITEEEARVHPYRNMVTRALGPGPNSSPDFWRLPAMLGDRFVICSDGINGELDDAVIEYCLREADDIRDVAPSLVTKAVEAGGRDNATVVALEAVADDAAEEINRYSLFDAGSV</sequence>
<dbReference type="SMART" id="SM00331">
    <property type="entry name" value="PP2C_SIG"/>
    <property type="match status" value="1"/>
</dbReference>
<comment type="caution">
    <text evidence="2">The sequence shown here is derived from an EMBL/GenBank/DDBJ whole genome shotgun (WGS) entry which is preliminary data.</text>
</comment>
<dbReference type="AlphaFoldDB" id="A0A839QQH7"/>
<proteinExistence type="predicted"/>
<evidence type="ECO:0000313" key="2">
    <source>
        <dbReference type="EMBL" id="MBB3021908.1"/>
    </source>
</evidence>
<dbReference type="RefSeq" id="WP_239375998.1">
    <property type="nucleotide sequence ID" value="NZ_CBCSFZ010000047.1"/>
</dbReference>
<dbReference type="InterPro" id="IPR001932">
    <property type="entry name" value="PPM-type_phosphatase-like_dom"/>
</dbReference>
<dbReference type="InterPro" id="IPR015655">
    <property type="entry name" value="PP2C"/>
</dbReference>
<dbReference type="CDD" id="cd00143">
    <property type="entry name" value="PP2Cc"/>
    <property type="match status" value="1"/>
</dbReference>
<accession>A0A839QQH7</accession>
<gene>
    <name evidence="2" type="ORF">FHX50_000156</name>
</gene>
<dbReference type="SUPFAM" id="SSF81606">
    <property type="entry name" value="PP2C-like"/>
    <property type="match status" value="1"/>
</dbReference>
<feature type="domain" description="PPM-type phosphatase" evidence="1">
    <location>
        <begin position="16"/>
        <end position="250"/>
    </location>
</feature>
<dbReference type="SMART" id="SM00332">
    <property type="entry name" value="PP2Cc"/>
    <property type="match status" value="1"/>
</dbReference>
<name>A0A839QQH7_9MICO</name>
<dbReference type="Proteomes" id="UP000568050">
    <property type="component" value="Unassembled WGS sequence"/>
</dbReference>
<keyword evidence="3" id="KW-1185">Reference proteome</keyword>
<keyword evidence="2" id="KW-0378">Hydrolase</keyword>
<dbReference type="GO" id="GO:0004722">
    <property type="term" value="F:protein serine/threonine phosphatase activity"/>
    <property type="evidence" value="ECO:0007669"/>
    <property type="project" value="UniProtKB-EC"/>
</dbReference>
<dbReference type="Gene3D" id="3.60.40.10">
    <property type="entry name" value="PPM-type phosphatase domain"/>
    <property type="match status" value="1"/>
</dbReference>
<evidence type="ECO:0000313" key="3">
    <source>
        <dbReference type="Proteomes" id="UP000568050"/>
    </source>
</evidence>
<dbReference type="PANTHER" id="PTHR47992">
    <property type="entry name" value="PROTEIN PHOSPHATASE"/>
    <property type="match status" value="1"/>
</dbReference>
<dbReference type="EC" id="3.1.3.16" evidence="2"/>